<reference evidence="4" key="2">
    <citation type="submission" date="2010-05" db="EMBL/GenBank/DDBJ databases">
        <title>The genome sequence of Magnaporthe poae strain ATCC 64411.</title>
        <authorList>
            <person name="Ma L.-J."/>
            <person name="Dead R."/>
            <person name="Young S."/>
            <person name="Zeng Q."/>
            <person name="Koehrsen M."/>
            <person name="Alvarado L."/>
            <person name="Berlin A."/>
            <person name="Chapman S.B."/>
            <person name="Chen Z."/>
            <person name="Freedman E."/>
            <person name="Gellesch M."/>
            <person name="Goldberg J."/>
            <person name="Griggs A."/>
            <person name="Gujja S."/>
            <person name="Heilman E.R."/>
            <person name="Heiman D."/>
            <person name="Hepburn T."/>
            <person name="Howarth C."/>
            <person name="Jen D."/>
            <person name="Larson L."/>
            <person name="Mehta T."/>
            <person name="Neiman D."/>
            <person name="Pearson M."/>
            <person name="Roberts A."/>
            <person name="Saif S."/>
            <person name="Shea T."/>
            <person name="Shenoy N."/>
            <person name="Sisk P."/>
            <person name="Stolte C."/>
            <person name="Sykes S."/>
            <person name="Walk T."/>
            <person name="White J."/>
            <person name="Yandava C."/>
            <person name="Haas B."/>
            <person name="Nusbaum C."/>
            <person name="Birren B."/>
        </authorList>
    </citation>
    <scope>NUCLEOTIDE SEQUENCE [LARGE SCALE GENOMIC DNA]</scope>
    <source>
        <strain evidence="4">ATCC 64411 / 73-15</strain>
    </source>
</reference>
<dbReference type="EMBL" id="GL876969">
    <property type="protein sequence ID" value="KLU86016.1"/>
    <property type="molecule type" value="Genomic_DNA"/>
</dbReference>
<reference evidence="2" key="1">
    <citation type="submission" date="2010-05" db="EMBL/GenBank/DDBJ databases">
        <title>The Genome Sequence of Magnaporthe poae strain ATCC 64411.</title>
        <authorList>
            <consortium name="The Broad Institute Genome Sequencing Platform"/>
            <consortium name="Broad Institute Genome Sequencing Center for Infectious Disease"/>
            <person name="Ma L.-J."/>
            <person name="Dead R."/>
            <person name="Young S."/>
            <person name="Zeng Q."/>
            <person name="Koehrsen M."/>
            <person name="Alvarado L."/>
            <person name="Berlin A."/>
            <person name="Chapman S.B."/>
            <person name="Chen Z."/>
            <person name="Freedman E."/>
            <person name="Gellesch M."/>
            <person name="Goldberg J."/>
            <person name="Griggs A."/>
            <person name="Gujja S."/>
            <person name="Heilman E.R."/>
            <person name="Heiman D."/>
            <person name="Hepburn T."/>
            <person name="Howarth C."/>
            <person name="Jen D."/>
            <person name="Larson L."/>
            <person name="Mehta T."/>
            <person name="Neiman D."/>
            <person name="Pearson M."/>
            <person name="Roberts A."/>
            <person name="Saif S."/>
            <person name="Shea T."/>
            <person name="Shenoy N."/>
            <person name="Sisk P."/>
            <person name="Stolte C."/>
            <person name="Sykes S."/>
            <person name="Walk T."/>
            <person name="White J."/>
            <person name="Yandava C."/>
            <person name="Haas B."/>
            <person name="Nusbaum C."/>
            <person name="Birren B."/>
        </authorList>
    </citation>
    <scope>NUCLEOTIDE SEQUENCE</scope>
    <source>
        <strain evidence="2">ATCC 64411</strain>
    </source>
</reference>
<reference evidence="3" key="4">
    <citation type="journal article" date="2015" name="G3 (Bethesda)">
        <title>Genome sequences of three phytopathogenic species of the Magnaporthaceae family of fungi.</title>
        <authorList>
            <person name="Okagaki L.H."/>
            <person name="Nunes C.C."/>
            <person name="Sailsbery J."/>
            <person name="Clay B."/>
            <person name="Brown D."/>
            <person name="John T."/>
            <person name="Oh Y."/>
            <person name="Young N."/>
            <person name="Fitzgerald M."/>
            <person name="Haas B.J."/>
            <person name="Zeng Q."/>
            <person name="Young S."/>
            <person name="Adiconis X."/>
            <person name="Fan L."/>
            <person name="Levin J.Z."/>
            <person name="Mitchell T.K."/>
            <person name="Okubara P.A."/>
            <person name="Farman M.L."/>
            <person name="Kohn L.M."/>
            <person name="Birren B."/>
            <person name="Ma L.-J."/>
            <person name="Dean R.A."/>
        </authorList>
    </citation>
    <scope>NUCLEOTIDE SEQUENCE</scope>
    <source>
        <strain evidence="3">ATCC 64411 / 73-15</strain>
    </source>
</reference>
<dbReference type="Proteomes" id="UP000011715">
    <property type="component" value="Unassembled WGS sequence"/>
</dbReference>
<keyword evidence="4" id="KW-1185">Reference proteome</keyword>
<reference evidence="3" key="5">
    <citation type="submission" date="2015-06" db="UniProtKB">
        <authorList>
            <consortium name="EnsemblFungi"/>
        </authorList>
    </citation>
    <scope>IDENTIFICATION</scope>
    <source>
        <strain evidence="3">ATCC 64411</strain>
    </source>
</reference>
<dbReference type="VEuPathDB" id="FungiDB:MAPG_05035"/>
<accession>A0A0C4DYB7</accession>
<evidence type="ECO:0000313" key="3">
    <source>
        <dbReference type="EnsemblFungi" id="MAPG_05035T0"/>
    </source>
</evidence>
<proteinExistence type="predicted"/>
<name>A0A0C4DYB7_MAGP6</name>
<dbReference type="EMBL" id="ADBL01001183">
    <property type="status" value="NOT_ANNOTATED_CDS"/>
    <property type="molecule type" value="Genomic_DNA"/>
</dbReference>
<sequence>MRSTGRLESGPGSRLLLSKVVLVLVLGLRQQRGTGRATKKMGWTKRGNGRGLQVQFSYRELHTATKQRRRDGEPMNIAVKEVLPMKDSTKGLYSPMK</sequence>
<feature type="chain" id="PRO_5009385459" evidence="1">
    <location>
        <begin position="36"/>
        <end position="97"/>
    </location>
</feature>
<dbReference type="AlphaFoldDB" id="A0A0C4DYB7"/>
<dbReference type="EnsemblFungi" id="MAPG_05035T0">
    <property type="protein sequence ID" value="MAPG_05035T0"/>
    <property type="gene ID" value="MAPG_05035"/>
</dbReference>
<organism evidence="3 4">
    <name type="scientific">Magnaporthiopsis poae (strain ATCC 64411 / 73-15)</name>
    <name type="common">Kentucky bluegrass fungus</name>
    <name type="synonym">Magnaporthe poae</name>
    <dbReference type="NCBI Taxonomy" id="644358"/>
    <lineage>
        <taxon>Eukaryota</taxon>
        <taxon>Fungi</taxon>
        <taxon>Dikarya</taxon>
        <taxon>Ascomycota</taxon>
        <taxon>Pezizomycotina</taxon>
        <taxon>Sordariomycetes</taxon>
        <taxon>Sordariomycetidae</taxon>
        <taxon>Magnaporthales</taxon>
        <taxon>Magnaporthaceae</taxon>
        <taxon>Magnaporthiopsis</taxon>
    </lineage>
</organism>
<feature type="signal peptide" evidence="1">
    <location>
        <begin position="1"/>
        <end position="35"/>
    </location>
</feature>
<reference evidence="2" key="3">
    <citation type="submission" date="2011-03" db="EMBL/GenBank/DDBJ databases">
        <title>Annotation of Magnaporthe poae ATCC 64411.</title>
        <authorList>
            <person name="Ma L.-J."/>
            <person name="Dead R."/>
            <person name="Young S.K."/>
            <person name="Zeng Q."/>
            <person name="Gargeya S."/>
            <person name="Fitzgerald M."/>
            <person name="Haas B."/>
            <person name="Abouelleil A."/>
            <person name="Alvarado L."/>
            <person name="Arachchi H.M."/>
            <person name="Berlin A."/>
            <person name="Brown A."/>
            <person name="Chapman S.B."/>
            <person name="Chen Z."/>
            <person name="Dunbar C."/>
            <person name="Freedman E."/>
            <person name="Gearin G."/>
            <person name="Gellesch M."/>
            <person name="Goldberg J."/>
            <person name="Griggs A."/>
            <person name="Gujja S."/>
            <person name="Heiman D."/>
            <person name="Howarth C."/>
            <person name="Larson L."/>
            <person name="Lui A."/>
            <person name="MacDonald P.J.P."/>
            <person name="Mehta T."/>
            <person name="Montmayeur A."/>
            <person name="Murphy C."/>
            <person name="Neiman D."/>
            <person name="Pearson M."/>
            <person name="Priest M."/>
            <person name="Roberts A."/>
            <person name="Saif S."/>
            <person name="Shea T."/>
            <person name="Shenoy N."/>
            <person name="Sisk P."/>
            <person name="Stolte C."/>
            <person name="Sykes S."/>
            <person name="Yandava C."/>
            <person name="Wortman J."/>
            <person name="Nusbaum C."/>
            <person name="Birren B."/>
        </authorList>
    </citation>
    <scope>NUCLEOTIDE SEQUENCE</scope>
    <source>
        <strain evidence="2">ATCC 64411</strain>
    </source>
</reference>
<evidence type="ECO:0000313" key="2">
    <source>
        <dbReference type="EMBL" id="KLU86016.1"/>
    </source>
</evidence>
<keyword evidence="1" id="KW-0732">Signal</keyword>
<evidence type="ECO:0000256" key="1">
    <source>
        <dbReference type="SAM" id="SignalP"/>
    </source>
</evidence>
<protein>
    <submittedName>
        <fullName evidence="2 3">Uncharacterized protein</fullName>
    </submittedName>
</protein>
<gene>
    <name evidence="2" type="ORF">MAPG_05035</name>
</gene>
<evidence type="ECO:0000313" key="4">
    <source>
        <dbReference type="Proteomes" id="UP000011715"/>
    </source>
</evidence>